<accession>A0A7J6V3R4</accession>
<feature type="region of interest" description="Disordered" evidence="1">
    <location>
        <begin position="20"/>
        <end position="59"/>
    </location>
</feature>
<evidence type="ECO:0000256" key="1">
    <source>
        <dbReference type="SAM" id="MobiDB-lite"/>
    </source>
</evidence>
<organism evidence="2 3">
    <name type="scientific">Thalictrum thalictroides</name>
    <name type="common">Rue-anemone</name>
    <name type="synonym">Anemone thalictroides</name>
    <dbReference type="NCBI Taxonomy" id="46969"/>
    <lineage>
        <taxon>Eukaryota</taxon>
        <taxon>Viridiplantae</taxon>
        <taxon>Streptophyta</taxon>
        <taxon>Embryophyta</taxon>
        <taxon>Tracheophyta</taxon>
        <taxon>Spermatophyta</taxon>
        <taxon>Magnoliopsida</taxon>
        <taxon>Ranunculales</taxon>
        <taxon>Ranunculaceae</taxon>
        <taxon>Thalictroideae</taxon>
        <taxon>Thalictrum</taxon>
    </lineage>
</organism>
<dbReference type="AlphaFoldDB" id="A0A7J6V3R4"/>
<evidence type="ECO:0000313" key="2">
    <source>
        <dbReference type="EMBL" id="KAF5179318.1"/>
    </source>
</evidence>
<comment type="caution">
    <text evidence="2">The sequence shown here is derived from an EMBL/GenBank/DDBJ whole genome shotgun (WGS) entry which is preliminary data.</text>
</comment>
<reference evidence="2 3" key="1">
    <citation type="submission" date="2020-06" db="EMBL/GenBank/DDBJ databases">
        <title>Transcriptomic and genomic resources for Thalictrum thalictroides and T. hernandezii: Facilitating candidate gene discovery in an emerging model plant lineage.</title>
        <authorList>
            <person name="Arias T."/>
            <person name="Riano-Pachon D.M."/>
            <person name="Di Stilio V.S."/>
        </authorList>
    </citation>
    <scope>NUCLEOTIDE SEQUENCE [LARGE SCALE GENOMIC DNA]</scope>
    <source>
        <strain evidence="3">cv. WT478/WT964</strain>
        <tissue evidence="2">Leaves</tissue>
    </source>
</reference>
<dbReference type="Proteomes" id="UP000554482">
    <property type="component" value="Unassembled WGS sequence"/>
</dbReference>
<evidence type="ECO:0000313" key="3">
    <source>
        <dbReference type="Proteomes" id="UP000554482"/>
    </source>
</evidence>
<sequence>MNRYKILVEEVTSGLLKVQSAKSGNGKSLTKTQKMKTRTQLSQQGDENHETYKSYADVA</sequence>
<proteinExistence type="predicted"/>
<gene>
    <name evidence="2" type="ORF">FRX31_031095</name>
</gene>
<keyword evidence="3" id="KW-1185">Reference proteome</keyword>
<dbReference type="EMBL" id="JABWDY010038937">
    <property type="protein sequence ID" value="KAF5179318.1"/>
    <property type="molecule type" value="Genomic_DNA"/>
</dbReference>
<protein>
    <submittedName>
        <fullName evidence="2">Uncharacterized protein</fullName>
    </submittedName>
</protein>
<name>A0A7J6V3R4_THATH</name>
<feature type="compositionally biased region" description="Polar residues" evidence="1">
    <location>
        <begin position="20"/>
        <end position="45"/>
    </location>
</feature>